<comment type="caution">
    <text evidence="2">The sequence shown here is derived from an EMBL/GenBank/DDBJ whole genome shotgun (WGS) entry which is preliminary data.</text>
</comment>
<name>A0A2G5TYI0_9PELO</name>
<evidence type="ECO:0000313" key="2">
    <source>
        <dbReference type="EMBL" id="PIC31986.1"/>
    </source>
</evidence>
<feature type="compositionally biased region" description="Basic and acidic residues" evidence="1">
    <location>
        <begin position="27"/>
        <end position="40"/>
    </location>
</feature>
<dbReference type="Proteomes" id="UP000230233">
    <property type="component" value="Chromosome IV"/>
</dbReference>
<evidence type="ECO:0000313" key="3">
    <source>
        <dbReference type="Proteomes" id="UP000230233"/>
    </source>
</evidence>
<sequence>MTDYKTFESFLRRYFDSGRSCAQAHDNWNEKMKAKEEEPKKKKKNKKKKNKKNKKNKNKKKKKVEKEEGIGFDPHAVPVQNIIRIFEKFAKQEFAQIRNRVRSGNKRVNIENDILRILYLRRISYKCRTLADQFQIANKNLEFTIGFNEINIKLRTKSLDYCSRTLGDQFVCEVQDGILMTKSYQTVAVSDLCYLIKRRADKLICLEFKVASDDTVGFDPDLSIYWKIRRFFDHFFKNPEEKIEVGALRFTFVSRPSDLEDFQIHSVLQYIKPKVLWQFNLQVWQTVRDGYSSTYKIPDTVTKTEQWQLATVLYVDKNIINQWKQYRRFSGVSVDRSLEMQDYMEITNAFVDHPPMRTLSIYMPPEVPTAFQFFDVEHPRLQVKQNRPRGLMPAPVGQARQAVPAGAELPDSSESGFSQGGSEPESVESDEPVMREEDDYDSEEENILCRATIETADENYIEVTCRDSNFIVFKILHQ</sequence>
<evidence type="ECO:0000256" key="1">
    <source>
        <dbReference type="SAM" id="MobiDB-lite"/>
    </source>
</evidence>
<dbReference type="OrthoDB" id="10594923at2759"/>
<feature type="compositionally biased region" description="Basic residues" evidence="1">
    <location>
        <begin position="41"/>
        <end position="63"/>
    </location>
</feature>
<proteinExistence type="predicted"/>
<protein>
    <recommendedName>
        <fullName evidence="4">DUF38 domain-containing protein</fullName>
    </recommendedName>
</protein>
<gene>
    <name evidence="2" type="primary">Cnig_chr_IV.g12494</name>
    <name evidence="2" type="ORF">B9Z55_012494</name>
</gene>
<organism evidence="2 3">
    <name type="scientific">Caenorhabditis nigoni</name>
    <dbReference type="NCBI Taxonomy" id="1611254"/>
    <lineage>
        <taxon>Eukaryota</taxon>
        <taxon>Metazoa</taxon>
        <taxon>Ecdysozoa</taxon>
        <taxon>Nematoda</taxon>
        <taxon>Chromadorea</taxon>
        <taxon>Rhabditida</taxon>
        <taxon>Rhabditina</taxon>
        <taxon>Rhabditomorpha</taxon>
        <taxon>Rhabditoidea</taxon>
        <taxon>Rhabditidae</taxon>
        <taxon>Peloderinae</taxon>
        <taxon>Caenorhabditis</taxon>
    </lineage>
</organism>
<keyword evidence="3" id="KW-1185">Reference proteome</keyword>
<reference evidence="3" key="1">
    <citation type="submission" date="2017-10" db="EMBL/GenBank/DDBJ databases">
        <title>Rapid genome shrinkage in a self-fertile nematode reveals novel sperm competition proteins.</title>
        <authorList>
            <person name="Yin D."/>
            <person name="Schwarz E.M."/>
            <person name="Thomas C.G."/>
            <person name="Felde R.L."/>
            <person name="Korf I.F."/>
            <person name="Cutter A.D."/>
            <person name="Schartner C.M."/>
            <person name="Ralston E.J."/>
            <person name="Meyer B.J."/>
            <person name="Haag E.S."/>
        </authorList>
    </citation>
    <scope>NUCLEOTIDE SEQUENCE [LARGE SCALE GENOMIC DNA]</scope>
    <source>
        <strain evidence="3">JU1422</strain>
    </source>
</reference>
<dbReference type="AlphaFoldDB" id="A0A2G5TYI0"/>
<feature type="region of interest" description="Disordered" evidence="1">
    <location>
        <begin position="25"/>
        <end position="67"/>
    </location>
</feature>
<feature type="compositionally biased region" description="Low complexity" evidence="1">
    <location>
        <begin position="412"/>
        <end position="424"/>
    </location>
</feature>
<feature type="compositionally biased region" description="Acidic residues" evidence="1">
    <location>
        <begin position="425"/>
        <end position="444"/>
    </location>
</feature>
<accession>A0A2G5TYI0</accession>
<evidence type="ECO:0008006" key="4">
    <source>
        <dbReference type="Google" id="ProtNLM"/>
    </source>
</evidence>
<feature type="region of interest" description="Disordered" evidence="1">
    <location>
        <begin position="387"/>
        <end position="444"/>
    </location>
</feature>
<dbReference type="EMBL" id="PDUG01000004">
    <property type="protein sequence ID" value="PIC31986.1"/>
    <property type="molecule type" value="Genomic_DNA"/>
</dbReference>